<organism evidence="1 2">
    <name type="scientific">Phytophthora fragariae</name>
    <dbReference type="NCBI Taxonomy" id="53985"/>
    <lineage>
        <taxon>Eukaryota</taxon>
        <taxon>Sar</taxon>
        <taxon>Stramenopiles</taxon>
        <taxon>Oomycota</taxon>
        <taxon>Peronosporomycetes</taxon>
        <taxon>Peronosporales</taxon>
        <taxon>Peronosporaceae</taxon>
        <taxon>Phytophthora</taxon>
    </lineage>
</organism>
<proteinExistence type="predicted"/>
<dbReference type="AlphaFoldDB" id="A0A6G0LQ80"/>
<evidence type="ECO:0000313" key="2">
    <source>
        <dbReference type="Proteomes" id="UP000488956"/>
    </source>
</evidence>
<reference evidence="1 2" key="1">
    <citation type="submission" date="2018-09" db="EMBL/GenBank/DDBJ databases">
        <title>Genomic investigation of the strawberry pathogen Phytophthora fragariae indicates pathogenicity is determined by transcriptional variation in three key races.</title>
        <authorList>
            <person name="Adams T.M."/>
            <person name="Armitage A.D."/>
            <person name="Sobczyk M.K."/>
            <person name="Bates H.J."/>
            <person name="Dunwell J.M."/>
            <person name="Nellist C.F."/>
            <person name="Harrison R.J."/>
        </authorList>
    </citation>
    <scope>NUCLEOTIDE SEQUENCE [LARGE SCALE GENOMIC DNA]</scope>
    <source>
        <strain evidence="1 2">ONT-3</strain>
    </source>
</reference>
<name>A0A6G0LQ80_9STRA</name>
<accession>A0A6G0LQ80</accession>
<dbReference type="EMBL" id="QXFX01000170">
    <property type="protein sequence ID" value="KAE9127716.1"/>
    <property type="molecule type" value="Genomic_DNA"/>
</dbReference>
<evidence type="ECO:0000313" key="1">
    <source>
        <dbReference type="EMBL" id="KAE9127716.1"/>
    </source>
</evidence>
<dbReference type="InterPro" id="IPR052727">
    <property type="entry name" value="Rab4/Rab5_effector"/>
</dbReference>
<comment type="caution">
    <text evidence="1">The sequence shown here is derived from an EMBL/GenBank/DDBJ whole genome shotgun (WGS) entry which is preliminary data.</text>
</comment>
<dbReference type="Proteomes" id="UP000488956">
    <property type="component" value="Unassembled WGS sequence"/>
</dbReference>
<dbReference type="PANTHER" id="PTHR13510">
    <property type="entry name" value="FYVE-FINGER-CONTAINING RAB5 EFFECTOR PROTEIN RABENOSYN-5-RELATED"/>
    <property type="match status" value="1"/>
</dbReference>
<protein>
    <submittedName>
        <fullName evidence="1">Uncharacterized protein</fullName>
    </submittedName>
</protein>
<sequence length="454" mass="51577">MVVALVYKQLLLRFSSRKDEIDTLFTWWFTVSLTANKRTLTINLPPPELTTCKELFSTPQIPWTLSLKVPRKALGATCLLPARCTATQMLMELSLQDQEYCRDLTTQLLDRSLYECEELGLSTSQSGTHADLNSRRWKKLQSHPDVTLYADRSPGSNWLPVMNRGDWEQPIAVTSFGEIKCSLDDLLLALVSPNMATIKLRGVLMGRRPEANLKLMPIVTPTQASPFEFLGVAQFVNTQHWPLTMFVDPREMVLVLATGEVVTANGRRFGYEIILSVPLLKSAMTRTQVVETRVFWEQNDGSVGMYSKLIVDIRTRLPESVKQAMLCRGVMRFWKFIPRSVETKNLRWCLKRRKALVRDIRPPYQVTGPVRCGGCSFSTLKPQDGSSRRRNQNRCELCEVWLCSKSSCRSACQMTAVVRDEANICQKDIAVCPRCRAFVRSQSAANIARSELLR</sequence>
<gene>
    <name evidence="1" type="ORF">PF010_g4780</name>
</gene>
<dbReference type="PANTHER" id="PTHR13510:SF44">
    <property type="entry name" value="RABENOSYN-5"/>
    <property type="match status" value="1"/>
</dbReference>